<evidence type="ECO:0000256" key="4">
    <source>
        <dbReference type="ARBA" id="ARBA00022840"/>
    </source>
</evidence>
<comment type="caution">
    <text evidence="6">The sequence shown here is derived from an EMBL/GenBank/DDBJ whole genome shotgun (WGS) entry which is preliminary data.</text>
</comment>
<dbReference type="Pfam" id="PF00005">
    <property type="entry name" value="ABC_tran"/>
    <property type="match status" value="1"/>
</dbReference>
<keyword evidence="7" id="KW-1185">Reference proteome</keyword>
<sequence length="296" mass="31019">MTGVVKRFGAVRALDTVELRVTPGTVHGLLGPNGAGKTTLLRMLLGLVRPDSGTVRVLGERVVPHRAPTGVAGFVESPRFYPYLSAQANLDLLAGLDGRHASVDTVDELLARVGLAGRGADQVSGFSFGMRQRLGLAAALLREPRLLILDEPANGLDPAGMRDMRALVRELAEDGRTVLLSSHLMAEVEQVCQDVTILSAGSVAYHGTLDALRDRAPAPAHHLRTSDDAAAGAAARGRVGIEVEPHRHGGLAVRAETADLDDYLLALAGAGVTVRALAQTSTSLEQLFLAATGEDG</sequence>
<accession>A0A8J4EKZ7</accession>
<evidence type="ECO:0000313" key="6">
    <source>
        <dbReference type="EMBL" id="GIL27625.1"/>
    </source>
</evidence>
<dbReference type="PROSITE" id="PS50893">
    <property type="entry name" value="ABC_TRANSPORTER_2"/>
    <property type="match status" value="1"/>
</dbReference>
<evidence type="ECO:0000256" key="1">
    <source>
        <dbReference type="ARBA" id="ARBA00005417"/>
    </source>
</evidence>
<evidence type="ECO:0000313" key="7">
    <source>
        <dbReference type="Proteomes" id="UP000614996"/>
    </source>
</evidence>
<dbReference type="InterPro" id="IPR027417">
    <property type="entry name" value="P-loop_NTPase"/>
</dbReference>
<keyword evidence="4" id="KW-0067">ATP-binding</keyword>
<dbReference type="Gene3D" id="3.40.50.300">
    <property type="entry name" value="P-loop containing nucleotide triphosphate hydrolases"/>
    <property type="match status" value="1"/>
</dbReference>
<dbReference type="SMART" id="SM00382">
    <property type="entry name" value="AAA"/>
    <property type="match status" value="1"/>
</dbReference>
<dbReference type="InterPro" id="IPR017871">
    <property type="entry name" value="ABC_transporter-like_CS"/>
</dbReference>
<evidence type="ECO:0000256" key="2">
    <source>
        <dbReference type="ARBA" id="ARBA00022448"/>
    </source>
</evidence>
<dbReference type="InterPro" id="IPR003439">
    <property type="entry name" value="ABC_transporter-like_ATP-bd"/>
</dbReference>
<protein>
    <submittedName>
        <fullName evidence="6">ABC transporter</fullName>
    </submittedName>
</protein>
<reference evidence="7" key="1">
    <citation type="journal article" date="2021" name="Int. J. Syst. Evol. Microbiol.">
        <title>Actinocatenispora comari sp. nov., an endophytic actinomycete isolated from aerial parts of Comarum salesowianum.</title>
        <authorList>
            <person name="Oyunbileg N."/>
            <person name="Iizaka Y."/>
            <person name="Hamada M."/>
            <person name="Davaapurev B.O."/>
            <person name="Fukumoto A."/>
            <person name="Tsetseg B."/>
            <person name="Kato F."/>
            <person name="Tamura T."/>
            <person name="Batkhuu J."/>
            <person name="Anzai Y."/>
        </authorList>
    </citation>
    <scope>NUCLEOTIDE SEQUENCE [LARGE SCALE GENOMIC DNA]</scope>
    <source>
        <strain evidence="7">NUM-2625</strain>
    </source>
</reference>
<dbReference type="PANTHER" id="PTHR43335">
    <property type="entry name" value="ABC TRANSPORTER, ATP-BINDING PROTEIN"/>
    <property type="match status" value="1"/>
</dbReference>
<keyword evidence="2" id="KW-0813">Transport</keyword>
<keyword evidence="3" id="KW-0547">Nucleotide-binding</keyword>
<organism evidence="6 7">
    <name type="scientific">Actinocatenispora comari</name>
    <dbReference type="NCBI Taxonomy" id="2807577"/>
    <lineage>
        <taxon>Bacteria</taxon>
        <taxon>Bacillati</taxon>
        <taxon>Actinomycetota</taxon>
        <taxon>Actinomycetes</taxon>
        <taxon>Micromonosporales</taxon>
        <taxon>Micromonosporaceae</taxon>
        <taxon>Actinocatenispora</taxon>
    </lineage>
</organism>
<dbReference type="AlphaFoldDB" id="A0A8J4EKZ7"/>
<dbReference type="PROSITE" id="PS00211">
    <property type="entry name" value="ABC_TRANSPORTER_1"/>
    <property type="match status" value="1"/>
</dbReference>
<dbReference type="Proteomes" id="UP000614996">
    <property type="component" value="Unassembled WGS sequence"/>
</dbReference>
<dbReference type="EMBL" id="BOPO01000050">
    <property type="protein sequence ID" value="GIL27625.1"/>
    <property type="molecule type" value="Genomic_DNA"/>
</dbReference>
<comment type="similarity">
    <text evidence="1">Belongs to the ABC transporter superfamily.</text>
</comment>
<dbReference type="SUPFAM" id="SSF52540">
    <property type="entry name" value="P-loop containing nucleoside triphosphate hydrolases"/>
    <property type="match status" value="1"/>
</dbReference>
<dbReference type="GO" id="GO:0016887">
    <property type="term" value="F:ATP hydrolysis activity"/>
    <property type="evidence" value="ECO:0007669"/>
    <property type="project" value="InterPro"/>
</dbReference>
<dbReference type="InterPro" id="IPR003593">
    <property type="entry name" value="AAA+_ATPase"/>
</dbReference>
<evidence type="ECO:0000259" key="5">
    <source>
        <dbReference type="PROSITE" id="PS50893"/>
    </source>
</evidence>
<name>A0A8J4EKZ7_9ACTN</name>
<gene>
    <name evidence="6" type="ORF">NUM_28790</name>
</gene>
<dbReference type="PANTHER" id="PTHR43335:SF4">
    <property type="entry name" value="ABC TRANSPORTER, ATP-BINDING PROTEIN"/>
    <property type="match status" value="1"/>
</dbReference>
<dbReference type="GO" id="GO:0005524">
    <property type="term" value="F:ATP binding"/>
    <property type="evidence" value="ECO:0007669"/>
    <property type="project" value="UniProtKB-KW"/>
</dbReference>
<evidence type="ECO:0000256" key="3">
    <source>
        <dbReference type="ARBA" id="ARBA00022741"/>
    </source>
</evidence>
<feature type="domain" description="ABC transporter" evidence="5">
    <location>
        <begin position="1"/>
        <end position="225"/>
    </location>
</feature>
<proteinExistence type="inferred from homology"/>